<dbReference type="EMBL" id="WBUI01000006">
    <property type="protein sequence ID" value="KAB2933301.1"/>
    <property type="molecule type" value="Genomic_DNA"/>
</dbReference>
<dbReference type="InterPro" id="IPR004518">
    <property type="entry name" value="MazG-like_dom"/>
</dbReference>
<protein>
    <submittedName>
        <fullName evidence="2">Nucleoside triphosphate pyrophosphohydrolase</fullName>
        <ecNumber evidence="2">3.6.1.9</ecNumber>
    </submittedName>
</protein>
<proteinExistence type="predicted"/>
<dbReference type="AlphaFoldDB" id="A0A833H2D7"/>
<evidence type="ECO:0000313" key="3">
    <source>
        <dbReference type="Proteomes" id="UP000460298"/>
    </source>
</evidence>
<organism evidence="2 3">
    <name type="scientific">Leptonema illini</name>
    <dbReference type="NCBI Taxonomy" id="183"/>
    <lineage>
        <taxon>Bacteria</taxon>
        <taxon>Pseudomonadati</taxon>
        <taxon>Spirochaetota</taxon>
        <taxon>Spirochaetia</taxon>
        <taxon>Leptospirales</taxon>
        <taxon>Leptospiraceae</taxon>
        <taxon>Leptonema</taxon>
    </lineage>
</organism>
<dbReference type="PANTHER" id="PTHR30522:SF0">
    <property type="entry name" value="NUCLEOSIDE TRIPHOSPHATE PYROPHOSPHOHYDROLASE"/>
    <property type="match status" value="1"/>
</dbReference>
<dbReference type="GO" id="GO:0046081">
    <property type="term" value="P:dUTP catabolic process"/>
    <property type="evidence" value="ECO:0007669"/>
    <property type="project" value="TreeGrafter"/>
</dbReference>
<dbReference type="FunFam" id="1.10.287.1080:FF:000001">
    <property type="entry name" value="Nucleoside triphosphate pyrophosphohydrolase"/>
    <property type="match status" value="1"/>
</dbReference>
<dbReference type="GO" id="GO:0046047">
    <property type="term" value="P:TTP catabolic process"/>
    <property type="evidence" value="ECO:0007669"/>
    <property type="project" value="TreeGrafter"/>
</dbReference>
<accession>A0A833H2D7</accession>
<dbReference type="Pfam" id="PF03819">
    <property type="entry name" value="MazG"/>
    <property type="match status" value="1"/>
</dbReference>
<dbReference type="Proteomes" id="UP000460298">
    <property type="component" value="Unassembled WGS sequence"/>
</dbReference>
<name>A0A833H2D7_9LEPT</name>
<comment type="caution">
    <text evidence="2">The sequence shown here is derived from an EMBL/GenBank/DDBJ whole genome shotgun (WGS) entry which is preliminary data.</text>
</comment>
<dbReference type="GO" id="GO:0006203">
    <property type="term" value="P:dGTP catabolic process"/>
    <property type="evidence" value="ECO:0007669"/>
    <property type="project" value="TreeGrafter"/>
</dbReference>
<dbReference type="InterPro" id="IPR048011">
    <property type="entry name" value="NTP-PPase_MazG-like_C"/>
</dbReference>
<dbReference type="GO" id="GO:0006950">
    <property type="term" value="P:response to stress"/>
    <property type="evidence" value="ECO:0007669"/>
    <property type="project" value="UniProtKB-ARBA"/>
</dbReference>
<feature type="domain" description="NTP pyrophosphohydrolase MazG-like" evidence="1">
    <location>
        <begin position="41"/>
        <end position="114"/>
    </location>
</feature>
<dbReference type="InterPro" id="IPR048015">
    <property type="entry name" value="NTP-PPase_MazG-like_N"/>
</dbReference>
<dbReference type="Gene3D" id="1.10.287.1080">
    <property type="entry name" value="MazG-like"/>
    <property type="match status" value="2"/>
</dbReference>
<dbReference type="PANTHER" id="PTHR30522">
    <property type="entry name" value="NUCLEOSIDE TRIPHOSPHATE PYROPHOSPHOHYDROLASE"/>
    <property type="match status" value="1"/>
</dbReference>
<dbReference type="NCBIfam" id="TIGR00444">
    <property type="entry name" value="mazG"/>
    <property type="match status" value="1"/>
</dbReference>
<reference evidence="2 3" key="1">
    <citation type="submission" date="2019-10" db="EMBL/GenBank/DDBJ databases">
        <title>Extracellular Electron Transfer in a Candidatus Methanoperedens spp. Enrichment Culture.</title>
        <authorList>
            <person name="Berger S."/>
            <person name="Rangel Shaw D."/>
            <person name="Berben T."/>
            <person name="In 'T Zandt M."/>
            <person name="Frank J."/>
            <person name="Reimann J."/>
            <person name="Jetten M.S.M."/>
            <person name="Welte C.U."/>
        </authorList>
    </citation>
    <scope>NUCLEOTIDE SEQUENCE [LARGE SCALE GENOMIC DNA]</scope>
    <source>
        <strain evidence="2">SB12</strain>
    </source>
</reference>
<sequence length="292" mass="33342">MTAPGSEKALRLQNAADPFHRLKEITAILREPDGCEWDRAQDFHSMKEGLLEEASEVVAAVESGDPENLKEELGDLAFLVLFYCRLAEEKGLFRAADVYEAVSDKLVFRHPHVFGDLQTSDQKEILKNWEKLKEREQRARGEEPRFGEKTGHLPALIRADKIQSKASRKGFDWKRGDLASIFSVLRSEIDELEAELGATYEATDSPLSDVRRERIEDELGDLFFSVVNLGRHLAVSSERSLHRSTEKFIERFRRLEEAASTEEVNPFSIENEAERLGALERLYQKVKSDRGH</sequence>
<dbReference type="CDD" id="cd11529">
    <property type="entry name" value="NTP-PPase_MazG_Cterm"/>
    <property type="match status" value="1"/>
</dbReference>
<dbReference type="NCBIfam" id="NF007113">
    <property type="entry name" value="PRK09562.1"/>
    <property type="match status" value="1"/>
</dbReference>
<dbReference type="GO" id="GO:0046061">
    <property type="term" value="P:dATP catabolic process"/>
    <property type="evidence" value="ECO:0007669"/>
    <property type="project" value="TreeGrafter"/>
</dbReference>
<keyword evidence="2" id="KW-0378">Hydrolase</keyword>
<dbReference type="GO" id="GO:0046076">
    <property type="term" value="P:dTTP catabolic process"/>
    <property type="evidence" value="ECO:0007669"/>
    <property type="project" value="TreeGrafter"/>
</dbReference>
<dbReference type="EC" id="3.6.1.9" evidence="2"/>
<dbReference type="InterPro" id="IPR011551">
    <property type="entry name" value="NTP_PyrPHydrolase_MazG"/>
</dbReference>
<dbReference type="SUPFAM" id="SSF101386">
    <property type="entry name" value="all-alpha NTP pyrophosphatases"/>
    <property type="match status" value="2"/>
</dbReference>
<dbReference type="CDD" id="cd11528">
    <property type="entry name" value="NTP-PPase_MazG_Nterm"/>
    <property type="match status" value="1"/>
</dbReference>
<evidence type="ECO:0000313" key="2">
    <source>
        <dbReference type="EMBL" id="KAB2933301.1"/>
    </source>
</evidence>
<dbReference type="GO" id="GO:0046052">
    <property type="term" value="P:UTP catabolic process"/>
    <property type="evidence" value="ECO:0007669"/>
    <property type="project" value="TreeGrafter"/>
</dbReference>
<evidence type="ECO:0000259" key="1">
    <source>
        <dbReference type="Pfam" id="PF03819"/>
    </source>
</evidence>
<dbReference type="GO" id="GO:0047429">
    <property type="term" value="F:nucleoside triphosphate diphosphatase activity"/>
    <property type="evidence" value="ECO:0007669"/>
    <property type="project" value="UniProtKB-EC"/>
</dbReference>
<gene>
    <name evidence="2" type="primary">mazG</name>
    <name evidence="2" type="ORF">F9K24_08100</name>
</gene>